<dbReference type="Proteomes" id="UP000198939">
    <property type="component" value="Unassembled WGS sequence"/>
</dbReference>
<keyword evidence="4" id="KW-1185">Reference proteome</keyword>
<evidence type="ECO:0000313" key="4">
    <source>
        <dbReference type="Proteomes" id="UP000198939"/>
    </source>
</evidence>
<dbReference type="Proteomes" id="UP000183063">
    <property type="component" value="Unassembled WGS sequence"/>
</dbReference>
<evidence type="ECO:0000313" key="1">
    <source>
        <dbReference type="EMBL" id="SEH87100.1"/>
    </source>
</evidence>
<organism evidence="1 3">
    <name type="scientific">Rhizobium tibeticum</name>
    <dbReference type="NCBI Taxonomy" id="501024"/>
    <lineage>
        <taxon>Bacteria</taxon>
        <taxon>Pseudomonadati</taxon>
        <taxon>Pseudomonadota</taxon>
        <taxon>Alphaproteobacteria</taxon>
        <taxon>Hyphomicrobiales</taxon>
        <taxon>Rhizobiaceae</taxon>
        <taxon>Rhizobium/Agrobacterium group</taxon>
        <taxon>Rhizobium</taxon>
    </lineage>
</organism>
<name>A0A1H8L8G8_9HYPH</name>
<protein>
    <submittedName>
        <fullName evidence="1">Uncharacterized protein</fullName>
    </submittedName>
</protein>
<accession>A0A1H8L8G8</accession>
<evidence type="ECO:0000313" key="2">
    <source>
        <dbReference type="EMBL" id="SEO01474.1"/>
    </source>
</evidence>
<reference evidence="3" key="3">
    <citation type="submission" date="2016-10" db="EMBL/GenBank/DDBJ databases">
        <authorList>
            <person name="Wibberg D."/>
        </authorList>
    </citation>
    <scope>NUCLEOTIDE SEQUENCE [LARGE SCALE GENOMIC DNA]</scope>
</reference>
<dbReference type="EMBL" id="FNXB01000012">
    <property type="protein sequence ID" value="SEH87100.1"/>
    <property type="molecule type" value="Genomic_DNA"/>
</dbReference>
<proteinExistence type="predicted"/>
<reference evidence="1" key="1">
    <citation type="submission" date="2016-10" db="EMBL/GenBank/DDBJ databases">
        <authorList>
            <person name="de Groot N.N."/>
        </authorList>
    </citation>
    <scope>NUCLEOTIDE SEQUENCE [LARGE SCALE GENOMIC DNA]</scope>
    <source>
        <strain evidence="1">CCBAU85039</strain>
    </source>
</reference>
<gene>
    <name evidence="1" type="ORF">RTCCBAU85039_2803</name>
    <name evidence="2" type="ORF">SAMN05216228_1010162</name>
</gene>
<reference evidence="2 4" key="2">
    <citation type="submission" date="2016-10" db="EMBL/GenBank/DDBJ databases">
        <authorList>
            <person name="Varghese N."/>
            <person name="Submissions S."/>
        </authorList>
    </citation>
    <scope>NUCLEOTIDE SEQUENCE [LARGE SCALE GENOMIC DNA]</scope>
    <source>
        <strain evidence="2 4">CGMCC 1.7071</strain>
    </source>
</reference>
<dbReference type="AlphaFoldDB" id="A0A1H8L8G8"/>
<evidence type="ECO:0000313" key="3">
    <source>
        <dbReference type="Proteomes" id="UP000183063"/>
    </source>
</evidence>
<dbReference type="STRING" id="501024.RTCCBAU85039_2803"/>
<dbReference type="EMBL" id="FOCV01000010">
    <property type="protein sequence ID" value="SEO01474.1"/>
    <property type="molecule type" value="Genomic_DNA"/>
</dbReference>
<sequence length="150" mass="16948">MVFNNLRQQGQIRDALRCNDTMLGQMCSKGIDKLCSLTDKEVPRAEEHGAGLLGFSLRNDKPHRRPGRRFNDRFCVGRIILLPFDKGLNVSRRDQANIVAKFADLTRPVMRCGTGLYRDRAFGQFRKEGDDLAARQFPARKTTLPSLPAA</sequence>